<dbReference type="PANTHER" id="PTHR30290">
    <property type="entry name" value="PERIPLASMIC BINDING COMPONENT OF ABC TRANSPORTER"/>
    <property type="match status" value="1"/>
</dbReference>
<keyword evidence="5" id="KW-1133">Transmembrane helix</keyword>
<dbReference type="PANTHER" id="PTHR30290:SF9">
    <property type="entry name" value="OLIGOPEPTIDE-BINDING PROTEIN APPA"/>
    <property type="match status" value="1"/>
</dbReference>
<dbReference type="InterPro" id="IPR030678">
    <property type="entry name" value="Peptide/Ni-bd"/>
</dbReference>
<dbReference type="Gene3D" id="3.90.76.10">
    <property type="entry name" value="Dipeptide-binding Protein, Domain 1"/>
    <property type="match status" value="1"/>
</dbReference>
<dbReference type="GO" id="GO:0015833">
    <property type="term" value="P:peptide transport"/>
    <property type="evidence" value="ECO:0007669"/>
    <property type="project" value="TreeGrafter"/>
</dbReference>
<reference evidence="8" key="1">
    <citation type="submission" date="2017-09" db="EMBL/GenBank/DDBJ databases">
        <title>Depth-based differentiation of microbial function through sediment-hosted aquifers and enrichment of novel symbionts in the deep terrestrial subsurface.</title>
        <authorList>
            <person name="Probst A.J."/>
            <person name="Ladd B."/>
            <person name="Jarett J.K."/>
            <person name="Geller-Mcgrath D.E."/>
            <person name="Sieber C.M.K."/>
            <person name="Emerson J.B."/>
            <person name="Anantharaman K."/>
            <person name="Thomas B.C."/>
            <person name="Malmstrom R."/>
            <person name="Stieglmeier M."/>
            <person name="Klingl A."/>
            <person name="Woyke T."/>
            <person name="Ryan C.M."/>
            <person name="Banfield J.F."/>
        </authorList>
    </citation>
    <scope>NUCLEOTIDE SEQUENCE [LARGE SCALE GENOMIC DNA]</scope>
</reference>
<evidence type="ECO:0000256" key="3">
    <source>
        <dbReference type="ARBA" id="ARBA00022729"/>
    </source>
</evidence>
<accession>A0A2H0V2L1</accession>
<keyword evidence="2" id="KW-0813">Transport</keyword>
<keyword evidence="3" id="KW-0732">Signal</keyword>
<comment type="similarity">
    <text evidence="1">Belongs to the bacterial solute-binding protein 5 family.</text>
</comment>
<name>A0A2H0V2L1_9BACT</name>
<dbReference type="GO" id="GO:1904680">
    <property type="term" value="F:peptide transmembrane transporter activity"/>
    <property type="evidence" value="ECO:0007669"/>
    <property type="project" value="TreeGrafter"/>
</dbReference>
<feature type="transmembrane region" description="Helical" evidence="5">
    <location>
        <begin position="64"/>
        <end position="84"/>
    </location>
</feature>
<sequence length="632" mass="72477">MKKKYNIYKNKCVLFLKKTLVIGKKKRGINADKKLIFSLNKSKMPNWDQLKYISHFLSRQERKIIQLCVVVILISLAFLSVFFYRDHIKLAPARGGSYTEVLTGSPKFINPLYDSINTVDSDIVSLVYSGLLKKNKDSELVPDLAEKFEISEDQRVYTFYLKKNIYWHDDSPFTANDVFFTFKAIDDVEYKSPLKSSFDGVEIQRTEDDGVIKFILNEPYAAFLELLTVGILPSEIWQQIPPKAANLADLNLKPIGTGPYKFKSLTKDKAGNIKSYELEVNKKYFGSRPYIENIVFKFAPSFEDGLTMLADGRAEGIDFLPKEYEERVAAKDTYNHYYLSQPQFTALFFNQNKLGALSDKRIKQALAYSIDKQTITASLPHARFIDSAILPMFKDYFNDDIDKYGFNLKKAEDLLDNAGWGKIKVEEIKNNEGSEAEGGEGSTEEQKPEIEAGTWRKKGGEFLTVNITTVKQADTVKTAKLIKESWEKLNIKVNLNVIPAQQIQGEIIKPRNYQILLYGIILGSDPDQYPFWHSSQIGPSGLNLANYNNKTADALLEDGRITNNKEIRQEKYKEFQKIIAQDLPAIFLYSQRYSYLNSNKIKGFDTSNITVPSDRFNNITNWYIKTRKKIVW</sequence>
<dbReference type="AlphaFoldDB" id="A0A2H0V2L1"/>
<keyword evidence="5" id="KW-0812">Transmembrane</keyword>
<gene>
    <name evidence="7" type="ORF">COT99_01365</name>
</gene>
<feature type="domain" description="Solute-binding protein family 5" evidence="6">
    <location>
        <begin position="139"/>
        <end position="533"/>
    </location>
</feature>
<evidence type="ECO:0000256" key="1">
    <source>
        <dbReference type="ARBA" id="ARBA00005695"/>
    </source>
</evidence>
<dbReference type="InterPro" id="IPR039424">
    <property type="entry name" value="SBP_5"/>
</dbReference>
<evidence type="ECO:0000313" key="7">
    <source>
        <dbReference type="EMBL" id="PIR93326.1"/>
    </source>
</evidence>
<evidence type="ECO:0000256" key="4">
    <source>
        <dbReference type="SAM" id="MobiDB-lite"/>
    </source>
</evidence>
<evidence type="ECO:0000259" key="6">
    <source>
        <dbReference type="Pfam" id="PF00496"/>
    </source>
</evidence>
<keyword evidence="5" id="KW-0472">Membrane</keyword>
<evidence type="ECO:0000313" key="8">
    <source>
        <dbReference type="Proteomes" id="UP000228626"/>
    </source>
</evidence>
<dbReference type="InterPro" id="IPR000914">
    <property type="entry name" value="SBP_5_dom"/>
</dbReference>
<evidence type="ECO:0000256" key="2">
    <source>
        <dbReference type="ARBA" id="ARBA00022448"/>
    </source>
</evidence>
<dbReference type="Pfam" id="PF00496">
    <property type="entry name" value="SBP_bac_5"/>
    <property type="match status" value="1"/>
</dbReference>
<dbReference type="GO" id="GO:0042597">
    <property type="term" value="C:periplasmic space"/>
    <property type="evidence" value="ECO:0007669"/>
    <property type="project" value="UniProtKB-ARBA"/>
</dbReference>
<comment type="caution">
    <text evidence="7">The sequence shown here is derived from an EMBL/GenBank/DDBJ whole genome shotgun (WGS) entry which is preliminary data.</text>
</comment>
<dbReference type="EMBL" id="PFAR01000016">
    <property type="protein sequence ID" value="PIR93326.1"/>
    <property type="molecule type" value="Genomic_DNA"/>
</dbReference>
<feature type="region of interest" description="Disordered" evidence="4">
    <location>
        <begin position="431"/>
        <end position="450"/>
    </location>
</feature>
<dbReference type="Gene3D" id="3.40.190.10">
    <property type="entry name" value="Periplasmic binding protein-like II"/>
    <property type="match status" value="1"/>
</dbReference>
<organism evidence="7 8">
    <name type="scientific">Candidatus Falkowbacteria bacterium CG10_big_fil_rev_8_21_14_0_10_43_10</name>
    <dbReference type="NCBI Taxonomy" id="1974567"/>
    <lineage>
        <taxon>Bacteria</taxon>
        <taxon>Candidatus Falkowiibacteriota</taxon>
    </lineage>
</organism>
<protein>
    <recommendedName>
        <fullName evidence="6">Solute-binding protein family 5 domain-containing protein</fullName>
    </recommendedName>
</protein>
<dbReference type="Gene3D" id="3.10.105.10">
    <property type="entry name" value="Dipeptide-binding Protein, Domain 3"/>
    <property type="match status" value="1"/>
</dbReference>
<dbReference type="SUPFAM" id="SSF53850">
    <property type="entry name" value="Periplasmic binding protein-like II"/>
    <property type="match status" value="1"/>
</dbReference>
<dbReference type="Proteomes" id="UP000228626">
    <property type="component" value="Unassembled WGS sequence"/>
</dbReference>
<dbReference type="PIRSF" id="PIRSF002741">
    <property type="entry name" value="MppA"/>
    <property type="match status" value="1"/>
</dbReference>
<evidence type="ECO:0000256" key="5">
    <source>
        <dbReference type="SAM" id="Phobius"/>
    </source>
</evidence>
<dbReference type="GO" id="GO:0043190">
    <property type="term" value="C:ATP-binding cassette (ABC) transporter complex"/>
    <property type="evidence" value="ECO:0007669"/>
    <property type="project" value="InterPro"/>
</dbReference>
<proteinExistence type="inferred from homology"/>